<dbReference type="EC" id="3.1.-.-" evidence="1"/>
<accession>A0A5B1CQ30</accession>
<dbReference type="GO" id="GO:0016787">
    <property type="term" value="F:hydrolase activity"/>
    <property type="evidence" value="ECO:0007669"/>
    <property type="project" value="UniProtKB-KW"/>
</dbReference>
<reference evidence="1 2" key="1">
    <citation type="submission" date="2019-08" db="EMBL/GenBank/DDBJ databases">
        <title>Deep-cultivation of Planctomycetes and their phenomic and genomic characterization uncovers novel biology.</title>
        <authorList>
            <person name="Wiegand S."/>
            <person name="Jogler M."/>
            <person name="Boedeker C."/>
            <person name="Pinto D."/>
            <person name="Vollmers J."/>
            <person name="Rivas-Marin E."/>
            <person name="Kohn T."/>
            <person name="Peeters S.H."/>
            <person name="Heuer A."/>
            <person name="Rast P."/>
            <person name="Oberbeckmann S."/>
            <person name="Bunk B."/>
            <person name="Jeske O."/>
            <person name="Meyerdierks A."/>
            <person name="Storesund J.E."/>
            <person name="Kallscheuer N."/>
            <person name="Luecker S."/>
            <person name="Lage O.M."/>
            <person name="Pohl T."/>
            <person name="Merkel B.J."/>
            <person name="Hornburger P."/>
            <person name="Mueller R.-W."/>
            <person name="Bruemmer F."/>
            <person name="Labrenz M."/>
            <person name="Spormann A.M."/>
            <person name="Op Den Camp H."/>
            <person name="Overmann J."/>
            <person name="Amann R."/>
            <person name="Jetten M.S.M."/>
            <person name="Mascher T."/>
            <person name="Medema M.H."/>
            <person name="Devos D.P."/>
            <person name="Kaster A.-K."/>
            <person name="Ovreas L."/>
            <person name="Rohde M."/>
            <person name="Galperin M.Y."/>
            <person name="Jogler C."/>
        </authorList>
    </citation>
    <scope>NUCLEOTIDE SEQUENCE [LARGE SCALE GENOMIC DNA]</scope>
    <source>
        <strain evidence="1 2">LF1</strain>
    </source>
</reference>
<comment type="caution">
    <text evidence="1">The sequence shown here is derived from an EMBL/GenBank/DDBJ whole genome shotgun (WGS) entry which is preliminary data.</text>
</comment>
<dbReference type="GO" id="GO:0016075">
    <property type="term" value="P:rRNA catabolic process"/>
    <property type="evidence" value="ECO:0007669"/>
    <property type="project" value="TreeGrafter"/>
</dbReference>
<evidence type="ECO:0000313" key="2">
    <source>
        <dbReference type="Proteomes" id="UP000322699"/>
    </source>
</evidence>
<dbReference type="GO" id="GO:0004521">
    <property type="term" value="F:RNA endonuclease activity"/>
    <property type="evidence" value="ECO:0007669"/>
    <property type="project" value="TreeGrafter"/>
</dbReference>
<gene>
    <name evidence="1" type="primary">mazF6</name>
    <name evidence="1" type="ORF">LF1_46460</name>
</gene>
<name>A0A5B1CQ30_9BACT</name>
<dbReference type="SUPFAM" id="SSF50118">
    <property type="entry name" value="Cell growth inhibitor/plasmid maintenance toxic component"/>
    <property type="match status" value="1"/>
</dbReference>
<dbReference type="GO" id="GO:0006402">
    <property type="term" value="P:mRNA catabolic process"/>
    <property type="evidence" value="ECO:0007669"/>
    <property type="project" value="TreeGrafter"/>
</dbReference>
<dbReference type="OrthoDB" id="9808744at2"/>
<dbReference type="EMBL" id="VRLW01000001">
    <property type="protein sequence ID" value="KAA1262085.1"/>
    <property type="molecule type" value="Genomic_DNA"/>
</dbReference>
<proteinExistence type="predicted"/>
<sequence length="114" mass="11938">MSAGDIHWVDLPGAGGRSQMGRRPAIIIQDDVYGGKLPTILVVPLTSSKAAMRFAATTLVAATTDSGLRNDSVALVFQCVAIDRRQVLEQMGQASGTERVAILAELAKLTGQSG</sequence>
<dbReference type="InterPro" id="IPR003477">
    <property type="entry name" value="PemK-like"/>
</dbReference>
<dbReference type="RefSeq" id="WP_068267362.1">
    <property type="nucleotide sequence ID" value="NZ_LWSK01000196.1"/>
</dbReference>
<protein>
    <submittedName>
        <fullName evidence="1">mRNA interferase MazF6</fullName>
        <ecNumber evidence="1">3.1.-.-</ecNumber>
    </submittedName>
</protein>
<dbReference type="Pfam" id="PF02452">
    <property type="entry name" value="PemK_toxin"/>
    <property type="match status" value="1"/>
</dbReference>
<dbReference type="Proteomes" id="UP000322699">
    <property type="component" value="Unassembled WGS sequence"/>
</dbReference>
<dbReference type="PANTHER" id="PTHR33988:SF2">
    <property type="entry name" value="ENDORIBONUCLEASE MAZF"/>
    <property type="match status" value="1"/>
</dbReference>
<dbReference type="PANTHER" id="PTHR33988">
    <property type="entry name" value="ENDORIBONUCLEASE MAZF-RELATED"/>
    <property type="match status" value="1"/>
</dbReference>
<dbReference type="InterPro" id="IPR011067">
    <property type="entry name" value="Plasmid_toxin/cell-grow_inhib"/>
</dbReference>
<keyword evidence="1" id="KW-0378">Hydrolase</keyword>
<dbReference type="Gene3D" id="2.30.30.110">
    <property type="match status" value="1"/>
</dbReference>
<dbReference type="GO" id="GO:0003677">
    <property type="term" value="F:DNA binding"/>
    <property type="evidence" value="ECO:0007669"/>
    <property type="project" value="InterPro"/>
</dbReference>
<keyword evidence="2" id="KW-1185">Reference proteome</keyword>
<organism evidence="1 2">
    <name type="scientific">Rubripirellula obstinata</name>
    <dbReference type="NCBI Taxonomy" id="406547"/>
    <lineage>
        <taxon>Bacteria</taxon>
        <taxon>Pseudomonadati</taxon>
        <taxon>Planctomycetota</taxon>
        <taxon>Planctomycetia</taxon>
        <taxon>Pirellulales</taxon>
        <taxon>Pirellulaceae</taxon>
        <taxon>Rubripirellula</taxon>
    </lineage>
</organism>
<evidence type="ECO:0000313" key="1">
    <source>
        <dbReference type="EMBL" id="KAA1262085.1"/>
    </source>
</evidence>
<dbReference type="AlphaFoldDB" id="A0A5B1CQ30"/>